<dbReference type="PANTHER" id="PTHR11439">
    <property type="entry name" value="GAG-POL-RELATED RETROTRANSPOSON"/>
    <property type="match status" value="1"/>
</dbReference>
<reference evidence="1 2" key="1">
    <citation type="journal article" date="2014" name="Am. J. Bot.">
        <title>Genome assembly and annotation for red clover (Trifolium pratense; Fabaceae).</title>
        <authorList>
            <person name="Istvanek J."/>
            <person name="Jaros M."/>
            <person name="Krenek A."/>
            <person name="Repkova J."/>
        </authorList>
    </citation>
    <scope>NUCLEOTIDE SEQUENCE [LARGE SCALE GENOMIC DNA]</scope>
    <source>
        <strain evidence="2">cv. Tatra</strain>
        <tissue evidence="1">Young leaves</tissue>
    </source>
</reference>
<organism evidence="1 2">
    <name type="scientific">Trifolium pratense</name>
    <name type="common">Red clover</name>
    <dbReference type="NCBI Taxonomy" id="57577"/>
    <lineage>
        <taxon>Eukaryota</taxon>
        <taxon>Viridiplantae</taxon>
        <taxon>Streptophyta</taxon>
        <taxon>Embryophyta</taxon>
        <taxon>Tracheophyta</taxon>
        <taxon>Spermatophyta</taxon>
        <taxon>Magnoliopsida</taxon>
        <taxon>eudicotyledons</taxon>
        <taxon>Gunneridae</taxon>
        <taxon>Pentapetalae</taxon>
        <taxon>rosids</taxon>
        <taxon>fabids</taxon>
        <taxon>Fabales</taxon>
        <taxon>Fabaceae</taxon>
        <taxon>Papilionoideae</taxon>
        <taxon>50 kb inversion clade</taxon>
        <taxon>NPAAA clade</taxon>
        <taxon>Hologalegina</taxon>
        <taxon>IRL clade</taxon>
        <taxon>Trifolieae</taxon>
        <taxon>Trifolium</taxon>
    </lineage>
</organism>
<dbReference type="PANTHER" id="PTHR11439:SF455">
    <property type="entry name" value="RLK (RECEPTOR-LIKE PROTEIN KINASE) 8, PUTATIVE-RELATED"/>
    <property type="match status" value="1"/>
</dbReference>
<sequence>KLGFGLLHKCIDPNGELCEYLKGVAEAEDVHSYVKNNGFGIPAFNLNSSGHPEWNFYFRSKYISDLLCKAKMEDSNGIGSPMVSSCRLSRFGTNTTSDATLYRSIVGALQYATLTRPDIAFSVNKVAQVMANPLESHSKSVKHILRYLKGVAPQWFTSSTCCSRVPSIPPCLQ</sequence>
<name>A0A2K3JM01_TRIPR</name>
<dbReference type="EMBL" id="ASHM01070126">
    <property type="protein sequence ID" value="PNX55058.1"/>
    <property type="molecule type" value="Genomic_DNA"/>
</dbReference>
<dbReference type="AlphaFoldDB" id="A0A2K3JM01"/>
<dbReference type="Proteomes" id="UP000236291">
    <property type="component" value="Unassembled WGS sequence"/>
</dbReference>
<proteinExistence type="predicted"/>
<evidence type="ECO:0000313" key="2">
    <source>
        <dbReference type="Proteomes" id="UP000236291"/>
    </source>
</evidence>
<protein>
    <submittedName>
        <fullName evidence="1">Retrovirus-related Pol polyprotein from transposon TNT 1-94</fullName>
    </submittedName>
</protein>
<evidence type="ECO:0000313" key="1">
    <source>
        <dbReference type="EMBL" id="PNX55058.1"/>
    </source>
</evidence>
<accession>A0A2K3JM01</accession>
<reference evidence="1 2" key="2">
    <citation type="journal article" date="2017" name="Front. Plant Sci.">
        <title>Gene Classification and Mining of Molecular Markers Useful in Red Clover (Trifolium pratense) Breeding.</title>
        <authorList>
            <person name="Istvanek J."/>
            <person name="Dluhosova J."/>
            <person name="Dluhos P."/>
            <person name="Patkova L."/>
            <person name="Nedelnik J."/>
            <person name="Repkova J."/>
        </authorList>
    </citation>
    <scope>NUCLEOTIDE SEQUENCE [LARGE SCALE GENOMIC DNA]</scope>
    <source>
        <strain evidence="2">cv. Tatra</strain>
        <tissue evidence="1">Young leaves</tissue>
    </source>
</reference>
<gene>
    <name evidence="1" type="ORF">L195_g048683</name>
</gene>
<feature type="non-terminal residue" evidence="1">
    <location>
        <position position="1"/>
    </location>
</feature>
<comment type="caution">
    <text evidence="1">The sequence shown here is derived from an EMBL/GenBank/DDBJ whole genome shotgun (WGS) entry which is preliminary data.</text>
</comment>
<dbReference type="STRING" id="57577.A0A2K3JM01"/>